<sequence length="752" mass="83526">MSRYAIERSDSVRILAGGLIKLRGPSDNLPQQWWVASTAIPLVAATIGPLSNVLSIAALVTPWRVTLPDGGVPSSSGRGSEDAAVGITDPKWELIANAFSLACGFAGNLFLLLHFTSRVRYIIALPLAILCWILSAIIVQALPKTSSLFTLTISQLVAIEIAMQVYVPPKPPGEIYSQGFWHAVLASILYFIGSGILTINIIGYFRGHYPQQFDLDDDQRTLILQTTTFFFWLAGGSGVFCALEGFTYVDALYYADVSVLTIGFGDFAPKTDPGRGFLFVFQLIGIIFLGLVISSISRFAANISADKIIKQHQIHARESTVGRTVTSERELRERLGLPPRPNATAADGYRLSESGRRGSLAEYGRLEIVGRTVTFHENKNLKKSPVRGGSENRSGGDARGRSRGSIMRARRETSQEKRKRRRQKLLLLEKEKDRFDAMRQIQQETRRWKQYWALGVALLAFGVLWCLGAFIFMLTEAQVSELRYFECFYLCFVSLLTIGYGDFAPKSNVGKPFFIVWSLVAVPIVTLLIQEMSRTIVSAVNRGTFKLADWTIMPRKGVLKHFLAAHPGIRGLLTKQPHTGKLAKPGFEVPTPDQPPDPIAEIGTTKFEGAESPISTKTHTSPQVSTKAKGVESASQEDDPPPSQPPTAQDGEATEHDLARQLAVTIKTVAHDLRSEAPKRYSYAEWEHFTKLIQFSGRTGQDQDKDEDGLTEWDWIGEDSPLLAEITEAEWVLDRLCESLNRYTRWQAERVS</sequence>
<keyword evidence="2 8" id="KW-0813">Transport</keyword>
<dbReference type="Pfam" id="PF07885">
    <property type="entry name" value="Ion_trans_2"/>
    <property type="match status" value="2"/>
</dbReference>
<feature type="region of interest" description="Disordered" evidence="9">
    <location>
        <begin position="580"/>
        <end position="654"/>
    </location>
</feature>
<protein>
    <recommendedName>
        <fullName evidence="11">Potassium channel domain-containing protein</fullName>
    </recommendedName>
</protein>
<feature type="transmembrane region" description="Helical" evidence="10">
    <location>
        <begin position="179"/>
        <end position="202"/>
    </location>
</feature>
<dbReference type="PRINTS" id="PR01333">
    <property type="entry name" value="2POREKCHANEL"/>
</dbReference>
<feature type="domain" description="Potassium channel" evidence="11">
    <location>
        <begin position="228"/>
        <end position="300"/>
    </location>
</feature>
<proteinExistence type="inferred from homology"/>
<comment type="subcellular location">
    <subcellularLocation>
        <location evidence="1">Membrane</location>
        <topology evidence="1">Multi-pass membrane protein</topology>
    </subcellularLocation>
</comment>
<feature type="region of interest" description="Disordered" evidence="9">
    <location>
        <begin position="379"/>
        <end position="421"/>
    </location>
</feature>
<keyword evidence="3 8" id="KW-0812">Transmembrane</keyword>
<feature type="transmembrane region" description="Helical" evidence="10">
    <location>
        <begin position="33"/>
        <end position="60"/>
    </location>
</feature>
<feature type="transmembrane region" description="Helical" evidence="10">
    <location>
        <begin position="94"/>
        <end position="115"/>
    </location>
</feature>
<feature type="transmembrane region" description="Helical" evidence="10">
    <location>
        <begin position="512"/>
        <end position="529"/>
    </location>
</feature>
<dbReference type="EMBL" id="JAUIQD010000004">
    <property type="protein sequence ID" value="KAK3353654.1"/>
    <property type="molecule type" value="Genomic_DNA"/>
</dbReference>
<evidence type="ECO:0000256" key="3">
    <source>
        <dbReference type="ARBA" id="ARBA00022692"/>
    </source>
</evidence>
<dbReference type="InterPro" id="IPR003280">
    <property type="entry name" value="2pore_dom_K_chnl"/>
</dbReference>
<gene>
    <name evidence="12" type="ORF">B0T25DRAFT_623538</name>
</gene>
<comment type="caution">
    <text evidence="12">The sequence shown here is derived from an EMBL/GenBank/DDBJ whole genome shotgun (WGS) entry which is preliminary data.</text>
</comment>
<dbReference type="Proteomes" id="UP001275084">
    <property type="component" value="Unassembled WGS sequence"/>
</dbReference>
<evidence type="ECO:0000256" key="5">
    <source>
        <dbReference type="ARBA" id="ARBA00023065"/>
    </source>
</evidence>
<feature type="transmembrane region" description="Helical" evidence="10">
    <location>
        <begin position="122"/>
        <end position="142"/>
    </location>
</feature>
<evidence type="ECO:0000313" key="13">
    <source>
        <dbReference type="Proteomes" id="UP001275084"/>
    </source>
</evidence>
<feature type="transmembrane region" description="Helical" evidence="10">
    <location>
        <begin position="280"/>
        <end position="301"/>
    </location>
</feature>
<evidence type="ECO:0000256" key="1">
    <source>
        <dbReference type="ARBA" id="ARBA00004141"/>
    </source>
</evidence>
<feature type="transmembrane region" description="Helical" evidence="10">
    <location>
        <begin position="451"/>
        <end position="475"/>
    </location>
</feature>
<dbReference type="Gene3D" id="1.10.287.70">
    <property type="match status" value="2"/>
</dbReference>
<dbReference type="GO" id="GO:0015271">
    <property type="term" value="F:outward rectifier potassium channel activity"/>
    <property type="evidence" value="ECO:0007669"/>
    <property type="project" value="TreeGrafter"/>
</dbReference>
<feature type="transmembrane region" description="Helical" evidence="10">
    <location>
        <begin position="481"/>
        <end position="500"/>
    </location>
</feature>
<keyword evidence="7 8" id="KW-0407">Ion channel</keyword>
<keyword evidence="4 10" id="KW-1133">Transmembrane helix</keyword>
<evidence type="ECO:0000256" key="6">
    <source>
        <dbReference type="ARBA" id="ARBA00023136"/>
    </source>
</evidence>
<comment type="similarity">
    <text evidence="8">Belongs to the two pore domain potassium channel (TC 1.A.1.8) family.</text>
</comment>
<evidence type="ECO:0000256" key="9">
    <source>
        <dbReference type="SAM" id="MobiDB-lite"/>
    </source>
</evidence>
<feature type="transmembrane region" description="Helical" evidence="10">
    <location>
        <begin position="222"/>
        <end position="244"/>
    </location>
</feature>
<reference evidence="12" key="2">
    <citation type="submission" date="2023-06" db="EMBL/GenBank/DDBJ databases">
        <authorList>
            <consortium name="Lawrence Berkeley National Laboratory"/>
            <person name="Haridas S."/>
            <person name="Hensen N."/>
            <person name="Bonometti L."/>
            <person name="Westerberg I."/>
            <person name="Brannstrom I.O."/>
            <person name="Guillou S."/>
            <person name="Cros-Aarteil S."/>
            <person name="Calhoun S."/>
            <person name="Kuo A."/>
            <person name="Mondo S."/>
            <person name="Pangilinan J."/>
            <person name="Riley R."/>
            <person name="Labutti K."/>
            <person name="Andreopoulos B."/>
            <person name="Lipzen A."/>
            <person name="Chen C."/>
            <person name="Yanf M."/>
            <person name="Daum C."/>
            <person name="Ng V."/>
            <person name="Clum A."/>
            <person name="Steindorff A."/>
            <person name="Ohm R."/>
            <person name="Martin F."/>
            <person name="Silar P."/>
            <person name="Natvig D."/>
            <person name="Lalanne C."/>
            <person name="Gautier V."/>
            <person name="Ament-Velasquez S.L."/>
            <person name="Kruys A."/>
            <person name="Hutchinson M.I."/>
            <person name="Powell A.J."/>
            <person name="Barry K."/>
            <person name="Miller A.N."/>
            <person name="Grigoriev I.V."/>
            <person name="Debuchy R."/>
            <person name="Gladieux P."/>
            <person name="Thoren M.H."/>
            <person name="Johannesson H."/>
        </authorList>
    </citation>
    <scope>NUCLEOTIDE SEQUENCE</scope>
    <source>
        <strain evidence="12">CBS 955.72</strain>
    </source>
</reference>
<reference evidence="12" key="1">
    <citation type="journal article" date="2023" name="Mol. Phylogenet. Evol.">
        <title>Genome-scale phylogeny and comparative genomics of the fungal order Sordariales.</title>
        <authorList>
            <person name="Hensen N."/>
            <person name="Bonometti L."/>
            <person name="Westerberg I."/>
            <person name="Brannstrom I.O."/>
            <person name="Guillou S."/>
            <person name="Cros-Aarteil S."/>
            <person name="Calhoun S."/>
            <person name="Haridas S."/>
            <person name="Kuo A."/>
            <person name="Mondo S."/>
            <person name="Pangilinan J."/>
            <person name="Riley R."/>
            <person name="LaButti K."/>
            <person name="Andreopoulos B."/>
            <person name="Lipzen A."/>
            <person name="Chen C."/>
            <person name="Yan M."/>
            <person name="Daum C."/>
            <person name="Ng V."/>
            <person name="Clum A."/>
            <person name="Steindorff A."/>
            <person name="Ohm R.A."/>
            <person name="Martin F."/>
            <person name="Silar P."/>
            <person name="Natvig D.O."/>
            <person name="Lalanne C."/>
            <person name="Gautier V."/>
            <person name="Ament-Velasquez S.L."/>
            <person name="Kruys A."/>
            <person name="Hutchinson M.I."/>
            <person name="Powell A.J."/>
            <person name="Barry K."/>
            <person name="Miller A.N."/>
            <person name="Grigoriev I.V."/>
            <person name="Debuchy R."/>
            <person name="Gladieux P."/>
            <person name="Hiltunen Thoren M."/>
            <person name="Johannesson H."/>
        </authorList>
    </citation>
    <scope>NUCLEOTIDE SEQUENCE</scope>
    <source>
        <strain evidence="12">CBS 955.72</strain>
    </source>
</reference>
<evidence type="ECO:0000256" key="10">
    <source>
        <dbReference type="SAM" id="Phobius"/>
    </source>
</evidence>
<feature type="compositionally biased region" description="Polar residues" evidence="9">
    <location>
        <begin position="613"/>
        <end position="626"/>
    </location>
</feature>
<keyword evidence="6 10" id="KW-0472">Membrane</keyword>
<dbReference type="GO" id="GO:0022841">
    <property type="term" value="F:potassium ion leak channel activity"/>
    <property type="evidence" value="ECO:0007669"/>
    <property type="project" value="TreeGrafter"/>
</dbReference>
<dbReference type="AlphaFoldDB" id="A0AAJ0HJC0"/>
<evidence type="ECO:0000313" key="12">
    <source>
        <dbReference type="EMBL" id="KAK3353654.1"/>
    </source>
</evidence>
<evidence type="ECO:0000259" key="11">
    <source>
        <dbReference type="Pfam" id="PF07885"/>
    </source>
</evidence>
<dbReference type="InterPro" id="IPR013099">
    <property type="entry name" value="K_chnl_dom"/>
</dbReference>
<keyword evidence="5 8" id="KW-0406">Ion transport</keyword>
<name>A0AAJ0HJC0_9PEZI</name>
<keyword evidence="13" id="KW-1185">Reference proteome</keyword>
<evidence type="ECO:0000256" key="4">
    <source>
        <dbReference type="ARBA" id="ARBA00022989"/>
    </source>
</evidence>
<evidence type="ECO:0000256" key="2">
    <source>
        <dbReference type="ARBA" id="ARBA00022448"/>
    </source>
</evidence>
<feature type="domain" description="Potassium channel" evidence="11">
    <location>
        <begin position="463"/>
        <end position="536"/>
    </location>
</feature>
<dbReference type="SUPFAM" id="SSF81324">
    <property type="entry name" value="Voltage-gated potassium channels"/>
    <property type="match status" value="2"/>
</dbReference>
<dbReference type="GO" id="GO:0030322">
    <property type="term" value="P:stabilization of membrane potential"/>
    <property type="evidence" value="ECO:0007669"/>
    <property type="project" value="TreeGrafter"/>
</dbReference>
<evidence type="ECO:0000256" key="7">
    <source>
        <dbReference type="ARBA" id="ARBA00023303"/>
    </source>
</evidence>
<accession>A0AAJ0HJC0</accession>
<dbReference type="PANTHER" id="PTHR11003">
    <property type="entry name" value="POTASSIUM CHANNEL, SUBFAMILY K"/>
    <property type="match status" value="1"/>
</dbReference>
<dbReference type="PANTHER" id="PTHR11003:SF342">
    <property type="entry name" value="OUTWARD-RECTIFIER POTASSIUM CHANNEL TOK1"/>
    <property type="match status" value="1"/>
</dbReference>
<organism evidence="12 13">
    <name type="scientific">Lasiosphaeria hispida</name>
    <dbReference type="NCBI Taxonomy" id="260671"/>
    <lineage>
        <taxon>Eukaryota</taxon>
        <taxon>Fungi</taxon>
        <taxon>Dikarya</taxon>
        <taxon>Ascomycota</taxon>
        <taxon>Pezizomycotina</taxon>
        <taxon>Sordariomycetes</taxon>
        <taxon>Sordariomycetidae</taxon>
        <taxon>Sordariales</taxon>
        <taxon>Lasiosphaeriaceae</taxon>
        <taxon>Lasiosphaeria</taxon>
    </lineage>
</organism>
<evidence type="ECO:0000256" key="8">
    <source>
        <dbReference type="RuleBase" id="RU003857"/>
    </source>
</evidence>
<dbReference type="GO" id="GO:0005886">
    <property type="term" value="C:plasma membrane"/>
    <property type="evidence" value="ECO:0007669"/>
    <property type="project" value="TreeGrafter"/>
</dbReference>
<dbReference type="FunFam" id="1.10.287.70:FF:000198">
    <property type="entry name" value="TOK2 potassium channel"/>
    <property type="match status" value="1"/>
</dbReference>